<sequence length="777" mass="89213">MTEEEVKTRLITPALQQSGWNLTQLAMEKSVKCDYAFTDGAIEFASKRIQRGKPKRCDYLLSSFEGFPLAIIEAKDDSHSLYDGLQQAMDYAKALNTPFAYSSNGESFIEYDFLTGKQRQIAMDSFPSEQELLERYFQGKNITQSQRELIATHYYLEDKSPRYYQANAVNKTLEALTQGQKRILLVMATGTGKTFSAFQIIHRLFKAGKIKKILYLADRNNLIEQTKKNDFKFFGDKATIIKNKNFDSSYTLYFGIYQQFISIDSFGNVQEHFKDFDKNFFDFILVDECHRGSAKEDSAWRQILEYFSSAIQVGMTATPKHDDEASNLDYFGEPLYTYSLKQGIADGFLAPYKVIRYGINIDVMGYRPEDGKRDKAGNLIPDEEYQSSDFNRILYIDERTELVAKKVSDFLKYTLRDRYAKTIVFCQDTYHASVMRQALINENSDLMQENSNYIVRITGDDKVGKSLLEKFISEKEPYPVIATTSKLLTTGADTKMLKVIAIDSNINSLTEFKQIIGRGTRINQRLGKSYFSILDFKNTTRLFADKDFDGEILTELERDIKTKAQMKQTDTFDEESFPEQTPDINTNDTRLKKIEINGVEVAIVHELHQIVNSEGKLISNDFISFSRQNIHTNYQSLESFLNDWNANANKTKLLKKLEEKGILIQELRAMQQFQNLDEFDIILSLAFDQTPLSRSQRAKKANKILAKFTGKAKEVLEVLLEKYATNGIVDIENPDVFKTKPFDFIDVNQVTELFGGVENYIKALNELKTELYNNPAA</sequence>
<evidence type="ECO:0000259" key="1">
    <source>
        <dbReference type="PROSITE" id="PS51192"/>
    </source>
</evidence>
<dbReference type="EMBL" id="NXLQ01000014">
    <property type="protein sequence ID" value="RDU65277.1"/>
    <property type="molecule type" value="Genomic_DNA"/>
</dbReference>
<comment type="caution">
    <text evidence="2">The sequence shown here is derived from an EMBL/GenBank/DDBJ whole genome shotgun (WGS) entry which is preliminary data.</text>
</comment>
<dbReference type="NCBIfam" id="NF046051">
    <property type="entry name" value="restrict_EcoAI"/>
    <property type="match status" value="1"/>
</dbReference>
<name>A0A3D8IIW7_9HELI</name>
<dbReference type="PROSITE" id="PS51192">
    <property type="entry name" value="HELICASE_ATP_BIND_1"/>
    <property type="match status" value="1"/>
</dbReference>
<dbReference type="Gene3D" id="3.90.1570.30">
    <property type="match status" value="1"/>
</dbReference>
<dbReference type="GO" id="GO:0003677">
    <property type="term" value="F:DNA binding"/>
    <property type="evidence" value="ECO:0007669"/>
    <property type="project" value="InterPro"/>
</dbReference>
<dbReference type="InterPro" id="IPR013670">
    <property type="entry name" value="EcoEI_R_C_dom"/>
</dbReference>
<keyword evidence="3" id="KW-1185">Reference proteome</keyword>
<dbReference type="InterPro" id="IPR014001">
    <property type="entry name" value="Helicase_ATP-bd"/>
</dbReference>
<evidence type="ECO:0000313" key="2">
    <source>
        <dbReference type="EMBL" id="RDU65277.1"/>
    </source>
</evidence>
<dbReference type="InterPro" id="IPR050742">
    <property type="entry name" value="Helicase_Restrict-Modif_Enz"/>
</dbReference>
<evidence type="ECO:0000313" key="3">
    <source>
        <dbReference type="Proteomes" id="UP000256379"/>
    </source>
</evidence>
<dbReference type="Proteomes" id="UP000256379">
    <property type="component" value="Unassembled WGS sequence"/>
</dbReference>
<dbReference type="GO" id="GO:0016787">
    <property type="term" value="F:hydrolase activity"/>
    <property type="evidence" value="ECO:0007669"/>
    <property type="project" value="InterPro"/>
</dbReference>
<accession>A0A3D8IIW7</accession>
<dbReference type="Pfam" id="PF13588">
    <property type="entry name" value="HSDR_N_2"/>
    <property type="match status" value="1"/>
</dbReference>
<dbReference type="RefSeq" id="WP_115543265.1">
    <property type="nucleotide sequence ID" value="NZ_NXLQ01000014.1"/>
</dbReference>
<dbReference type="Pfam" id="PF08463">
    <property type="entry name" value="EcoEI_R_C"/>
    <property type="match status" value="1"/>
</dbReference>
<organism evidence="2 3">
    <name type="scientific">Helicobacter didelphidarum</name>
    <dbReference type="NCBI Taxonomy" id="2040648"/>
    <lineage>
        <taxon>Bacteria</taxon>
        <taxon>Pseudomonadati</taxon>
        <taxon>Campylobacterota</taxon>
        <taxon>Epsilonproteobacteria</taxon>
        <taxon>Campylobacterales</taxon>
        <taxon>Helicobacteraceae</taxon>
        <taxon>Helicobacter</taxon>
    </lineage>
</organism>
<dbReference type="Pfam" id="PF04851">
    <property type="entry name" value="ResIII"/>
    <property type="match status" value="1"/>
</dbReference>
<gene>
    <name evidence="2" type="ORF">CQA53_06810</name>
</gene>
<feature type="domain" description="Helicase ATP-binding" evidence="1">
    <location>
        <begin position="174"/>
        <end position="337"/>
    </location>
</feature>
<dbReference type="InterPro" id="IPR027417">
    <property type="entry name" value="P-loop_NTPase"/>
</dbReference>
<dbReference type="InterPro" id="IPR006935">
    <property type="entry name" value="Helicase/UvrB_N"/>
</dbReference>
<dbReference type="AlphaFoldDB" id="A0A3D8IIW7"/>
<dbReference type="SMART" id="SM00487">
    <property type="entry name" value="DEXDc"/>
    <property type="match status" value="1"/>
</dbReference>
<reference evidence="2 3" key="1">
    <citation type="submission" date="2018-04" db="EMBL/GenBank/DDBJ databases">
        <title>Novel Campyloabacter and Helicobacter Species and Strains.</title>
        <authorList>
            <person name="Mannion A.J."/>
            <person name="Shen Z."/>
            <person name="Fox J.G."/>
        </authorList>
    </citation>
    <scope>NUCLEOTIDE SEQUENCE [LARGE SCALE GENOMIC DNA]</scope>
    <source>
        <strain evidence="2 3">MIT 17-337</strain>
    </source>
</reference>
<keyword evidence="2" id="KW-0540">Nuclease</keyword>
<dbReference type="PANTHER" id="PTHR47396">
    <property type="entry name" value="TYPE I RESTRICTION ENZYME ECOKI R PROTEIN"/>
    <property type="match status" value="1"/>
</dbReference>
<keyword evidence="2" id="KW-0378">Hydrolase</keyword>
<protein>
    <submittedName>
        <fullName evidence="2">Restriction endonuclease subunit R</fullName>
    </submittedName>
</protein>
<dbReference type="SUPFAM" id="SSF52540">
    <property type="entry name" value="P-loop containing nucleoside triphosphate hydrolases"/>
    <property type="match status" value="2"/>
</dbReference>
<dbReference type="InterPro" id="IPR029464">
    <property type="entry name" value="HSDR_N"/>
</dbReference>
<dbReference type="CDD" id="cd18032">
    <property type="entry name" value="DEXHc_RE_I_III_res"/>
    <property type="match status" value="1"/>
</dbReference>
<dbReference type="GO" id="GO:0004519">
    <property type="term" value="F:endonuclease activity"/>
    <property type="evidence" value="ECO:0007669"/>
    <property type="project" value="UniProtKB-KW"/>
</dbReference>
<dbReference type="GO" id="GO:0006304">
    <property type="term" value="P:DNA modification"/>
    <property type="evidence" value="ECO:0007669"/>
    <property type="project" value="InterPro"/>
</dbReference>
<dbReference type="Gene3D" id="3.40.50.300">
    <property type="entry name" value="P-loop containing nucleotide triphosphate hydrolases"/>
    <property type="match status" value="2"/>
</dbReference>
<dbReference type="GO" id="GO:0005524">
    <property type="term" value="F:ATP binding"/>
    <property type="evidence" value="ECO:0007669"/>
    <property type="project" value="InterPro"/>
</dbReference>
<dbReference type="OrthoDB" id="9804086at2"/>
<proteinExistence type="predicted"/>
<dbReference type="PANTHER" id="PTHR47396:SF1">
    <property type="entry name" value="ATP-DEPENDENT HELICASE IRC3-RELATED"/>
    <property type="match status" value="1"/>
</dbReference>
<dbReference type="GO" id="GO:0005829">
    <property type="term" value="C:cytosol"/>
    <property type="evidence" value="ECO:0007669"/>
    <property type="project" value="TreeGrafter"/>
</dbReference>
<keyword evidence="2" id="KW-0255">Endonuclease</keyword>